<dbReference type="AlphaFoldDB" id="A0A7K1RNU6"/>
<evidence type="ECO:0000259" key="2">
    <source>
        <dbReference type="Pfam" id="PF20590"/>
    </source>
</evidence>
<evidence type="ECO:0000313" key="3">
    <source>
        <dbReference type="EMBL" id="MVA59589.1"/>
    </source>
</evidence>
<dbReference type="EMBL" id="WPHU01000027">
    <property type="protein sequence ID" value="MVA59589.1"/>
    <property type="molecule type" value="Genomic_DNA"/>
</dbReference>
<feature type="domain" description="THIF-type NAD/FAD binding fold" evidence="1">
    <location>
        <begin position="178"/>
        <end position="303"/>
    </location>
</feature>
<feature type="domain" description="DUF6791" evidence="2">
    <location>
        <begin position="10"/>
        <end position="166"/>
    </location>
</feature>
<name>A0A7K1RNU6_AGRVI</name>
<dbReference type="Pfam" id="PF00899">
    <property type="entry name" value="ThiF"/>
    <property type="match status" value="1"/>
</dbReference>
<dbReference type="NCBIfam" id="NF004803">
    <property type="entry name" value="PRK06153.1-2"/>
    <property type="match status" value="1"/>
</dbReference>
<dbReference type="RefSeq" id="WP_337739618.1">
    <property type="nucleotide sequence ID" value="NZ_WPHU01000027.1"/>
</dbReference>
<comment type="caution">
    <text evidence="3">The sequence shown here is derived from an EMBL/GenBank/DDBJ whole genome shotgun (WGS) entry which is preliminary data.</text>
</comment>
<sequence length="391" mass="42960">MYQKLASHNDDIRRLVEKGYAVGFDSNYLIIRDIPYVDSQRGLQTGAFVAKLVFTDQVHVKQDDHQVFFAGSAPHNVDGSPITNMNDRATGLALGPGASDIVVQRQLSNKPNTNGVLTGFANFFDKIDSYAGIISGPATELHGATPYTFRVVSDEGEGSVFKFNDTLTSRAEITELSSKFSDEVVAIIGLGGTGAYVLDFLVKTPVREILGFDVDAYHVHNAYRSPGKLDEHDFQRSKAEVYQERYENFRHGLKLQAKFVDVESRDDLRGVTFAFVCVDKGSSRSGIFSVLMSLGIPFIDVGMGLNRKTGLLNGMLRATLYDAEHASEVLKLGLSELSDPPENLYRTNVQIGELNALNAALAVIKYKQLKGFYHRVGTRCASPDTLRSNGS</sequence>
<keyword evidence="3" id="KW-0548">Nucleotidyltransferase</keyword>
<proteinExistence type="predicted"/>
<dbReference type="Proteomes" id="UP000440716">
    <property type="component" value="Unassembled WGS sequence"/>
</dbReference>
<dbReference type="InterPro" id="IPR000594">
    <property type="entry name" value="ThiF_NAD_FAD-bd"/>
</dbReference>
<dbReference type="Gene3D" id="3.40.50.720">
    <property type="entry name" value="NAD(P)-binding Rossmann-like Domain"/>
    <property type="match status" value="1"/>
</dbReference>
<organism evidence="3 4">
    <name type="scientific">Agrobacterium vitis</name>
    <name type="common">Rhizobium vitis</name>
    <dbReference type="NCBI Taxonomy" id="373"/>
    <lineage>
        <taxon>Bacteria</taxon>
        <taxon>Pseudomonadati</taxon>
        <taxon>Pseudomonadota</taxon>
        <taxon>Alphaproteobacteria</taxon>
        <taxon>Hyphomicrobiales</taxon>
        <taxon>Rhizobiaceae</taxon>
        <taxon>Rhizobium/Agrobacterium group</taxon>
        <taxon>Agrobacterium</taxon>
    </lineage>
</organism>
<dbReference type="Pfam" id="PF20590">
    <property type="entry name" value="DUF6791"/>
    <property type="match status" value="1"/>
</dbReference>
<accession>A0A7K1RNU6</accession>
<reference evidence="3 4" key="1">
    <citation type="submission" date="2019-12" db="EMBL/GenBank/DDBJ databases">
        <title>Whole-genome sequencing of Allorhizobium vitis.</title>
        <authorList>
            <person name="Gan H.M."/>
            <person name="Szegedi E."/>
            <person name="Burr T."/>
            <person name="Savka M.A."/>
        </authorList>
    </citation>
    <scope>NUCLEOTIDE SEQUENCE [LARGE SCALE GENOMIC DNA]</scope>
    <source>
        <strain evidence="3 4">CG415</strain>
    </source>
</reference>
<evidence type="ECO:0000313" key="4">
    <source>
        <dbReference type="Proteomes" id="UP000440716"/>
    </source>
</evidence>
<evidence type="ECO:0000259" key="1">
    <source>
        <dbReference type="Pfam" id="PF00899"/>
    </source>
</evidence>
<dbReference type="GO" id="GO:0008641">
    <property type="term" value="F:ubiquitin-like modifier activating enzyme activity"/>
    <property type="evidence" value="ECO:0007669"/>
    <property type="project" value="InterPro"/>
</dbReference>
<dbReference type="GO" id="GO:0016779">
    <property type="term" value="F:nucleotidyltransferase activity"/>
    <property type="evidence" value="ECO:0007669"/>
    <property type="project" value="UniProtKB-KW"/>
</dbReference>
<dbReference type="CDD" id="cd01483">
    <property type="entry name" value="E1_enzyme_family"/>
    <property type="match status" value="1"/>
</dbReference>
<dbReference type="SUPFAM" id="SSF69572">
    <property type="entry name" value="Activating enzymes of the ubiquitin-like proteins"/>
    <property type="match status" value="1"/>
</dbReference>
<dbReference type="InterPro" id="IPR046741">
    <property type="entry name" value="DUF6791"/>
</dbReference>
<keyword evidence="3" id="KW-0808">Transferase</keyword>
<protein>
    <submittedName>
        <fullName evidence="3">ThiF family adenylyltransferase</fullName>
    </submittedName>
</protein>
<gene>
    <name evidence="3" type="ORF">GOZ88_26245</name>
</gene>
<dbReference type="InterPro" id="IPR035985">
    <property type="entry name" value="Ubiquitin-activating_enz"/>
</dbReference>